<dbReference type="PROSITE" id="PS51257">
    <property type="entry name" value="PROKAR_LIPOPROTEIN"/>
    <property type="match status" value="1"/>
</dbReference>
<dbReference type="KEGG" id="aacx:DEACI_1182"/>
<dbReference type="InterPro" id="IPR008972">
    <property type="entry name" value="Cupredoxin"/>
</dbReference>
<feature type="chain" id="PRO_5038932386" evidence="1">
    <location>
        <begin position="21"/>
        <end position="300"/>
    </location>
</feature>
<keyword evidence="1" id="KW-0732">Signal</keyword>
<evidence type="ECO:0000313" key="5">
    <source>
        <dbReference type="Proteomes" id="UP001071230"/>
    </source>
</evidence>
<evidence type="ECO:0000259" key="2">
    <source>
        <dbReference type="Pfam" id="PF13473"/>
    </source>
</evidence>
<evidence type="ECO:0000313" key="3">
    <source>
        <dbReference type="EMBL" id="CAA7600529.1"/>
    </source>
</evidence>
<organism evidence="3">
    <name type="scientific">Acididesulfobacillus acetoxydans</name>
    <dbReference type="NCBI Taxonomy" id="1561005"/>
    <lineage>
        <taxon>Bacteria</taxon>
        <taxon>Bacillati</taxon>
        <taxon>Bacillota</taxon>
        <taxon>Clostridia</taxon>
        <taxon>Eubacteriales</taxon>
        <taxon>Peptococcaceae</taxon>
        <taxon>Acididesulfobacillus</taxon>
    </lineage>
</organism>
<proteinExistence type="predicted"/>
<sequence>MKKTVFLAPAVLLLSLGLTACGTTTAASSTPSSPSNGKTSTAAASSLKTDDLYMTIKPGLKLGSDGKLHDSFSPTDLTFTQGVPTKVTVLNYDDGSHDIVAKDMNLDQQIPGSKKKGVPSVTTFTVTATKTGDFHWACDVPCDGAAHPDKPGSNKGWAMNHDGYMAGTFRVVSQQPSVENVAMTVLPGTKLGSDGKLHDIFSPANLTIRKGETKVTVYNYDGGSHDFVSKDLNLNVQVPGHKKKGDPSVTTFIIKADKAGNYHWLCNVPCDGAANPNKPGSAKGWAMSHDGYMAGIVHVE</sequence>
<accession>A0A8S0W7A7</accession>
<dbReference type="InterPro" id="IPR028096">
    <property type="entry name" value="EfeO_Cupredoxin"/>
</dbReference>
<feature type="signal peptide" evidence="1">
    <location>
        <begin position="1"/>
        <end position="20"/>
    </location>
</feature>
<gene>
    <name evidence="4" type="ORF">DEACI_1112</name>
    <name evidence="3" type="ORF">DEACI_1182</name>
</gene>
<dbReference type="Proteomes" id="UP001071230">
    <property type="component" value="Unassembled WGS sequence"/>
</dbReference>
<feature type="domain" description="EfeO-type cupredoxin-like" evidence="2">
    <location>
        <begin position="200"/>
        <end position="269"/>
    </location>
</feature>
<dbReference type="Proteomes" id="UP000836597">
    <property type="component" value="Chromosome"/>
</dbReference>
<dbReference type="EMBL" id="CDGJ01000032">
    <property type="protein sequence ID" value="CEJ06663.1"/>
    <property type="molecule type" value="Genomic_DNA"/>
</dbReference>
<dbReference type="EMBL" id="LR746496">
    <property type="protein sequence ID" value="CAA7600529.1"/>
    <property type="molecule type" value="Genomic_DNA"/>
</dbReference>
<keyword evidence="5" id="KW-1185">Reference proteome</keyword>
<protein>
    <submittedName>
        <fullName evidence="3">Cupredoxin</fullName>
    </submittedName>
    <submittedName>
        <fullName evidence="4">Metallophosphoesterase</fullName>
    </submittedName>
</protein>
<reference evidence="4" key="1">
    <citation type="submission" date="2014-11" db="EMBL/GenBank/DDBJ databases">
        <authorList>
            <person name="Hornung B.V."/>
        </authorList>
    </citation>
    <scope>NUCLEOTIDE SEQUENCE</scope>
    <source>
        <strain evidence="4">INE</strain>
    </source>
</reference>
<evidence type="ECO:0000313" key="4">
    <source>
        <dbReference type="EMBL" id="CEJ06663.1"/>
    </source>
</evidence>
<dbReference type="Pfam" id="PF13473">
    <property type="entry name" value="Cupredoxin_1"/>
    <property type="match status" value="1"/>
</dbReference>
<dbReference type="Gene3D" id="2.60.40.420">
    <property type="entry name" value="Cupredoxins - blue copper proteins"/>
    <property type="match status" value="2"/>
</dbReference>
<dbReference type="SUPFAM" id="SSF49503">
    <property type="entry name" value="Cupredoxins"/>
    <property type="match status" value="2"/>
</dbReference>
<dbReference type="AlphaFoldDB" id="A0A8S0W7A7"/>
<name>A0A8S0W7A7_9FIRM</name>
<reference evidence="3" key="2">
    <citation type="submission" date="2020-01" db="EMBL/GenBank/DDBJ databases">
        <authorList>
            <person name="Hornung B."/>
        </authorList>
    </citation>
    <scope>NUCLEOTIDE SEQUENCE</scope>
    <source>
        <strain evidence="3">PacBioINE</strain>
    </source>
</reference>
<evidence type="ECO:0000256" key="1">
    <source>
        <dbReference type="SAM" id="SignalP"/>
    </source>
</evidence>
<dbReference type="RefSeq" id="WP_240984190.1">
    <property type="nucleotide sequence ID" value="NZ_CDGJ01000032.1"/>
</dbReference>